<evidence type="ECO:0000313" key="5">
    <source>
        <dbReference type="EMBL" id="KPM49620.1"/>
    </source>
</evidence>
<dbReference type="GO" id="GO:0000166">
    <property type="term" value="F:nucleotide binding"/>
    <property type="evidence" value="ECO:0007669"/>
    <property type="project" value="InterPro"/>
</dbReference>
<comment type="similarity">
    <text evidence="1">Belongs to the Gfo/Idh/MocA family.</text>
</comment>
<keyword evidence="2" id="KW-0560">Oxidoreductase</keyword>
<evidence type="ECO:0000259" key="3">
    <source>
        <dbReference type="Pfam" id="PF01408"/>
    </source>
</evidence>
<proteinExistence type="inferred from homology"/>
<evidence type="ECO:0000313" key="6">
    <source>
        <dbReference type="Proteomes" id="UP000050454"/>
    </source>
</evidence>
<feature type="domain" description="Gfo/Idh/MocA-like oxidoreductase C-terminal" evidence="4">
    <location>
        <begin position="132"/>
        <end position="332"/>
    </location>
</feature>
<dbReference type="InterPro" id="IPR036291">
    <property type="entry name" value="NAD(P)-bd_dom_sf"/>
</dbReference>
<dbReference type="InterPro" id="IPR051317">
    <property type="entry name" value="Gfo/Idh/MocA_oxidoreduct"/>
</dbReference>
<dbReference type="InterPro" id="IPR000683">
    <property type="entry name" value="Gfo/Idh/MocA-like_OxRdtase_N"/>
</dbReference>
<dbReference type="InterPro" id="IPR004104">
    <property type="entry name" value="Gfo/Idh/MocA-like_OxRdtase_C"/>
</dbReference>
<evidence type="ECO:0000256" key="1">
    <source>
        <dbReference type="ARBA" id="ARBA00010928"/>
    </source>
</evidence>
<gene>
    <name evidence="5" type="ORF">AFM12_03220</name>
</gene>
<comment type="caution">
    <text evidence="5">The sequence shown here is derived from an EMBL/GenBank/DDBJ whole genome shotgun (WGS) entry which is preliminary data.</text>
</comment>
<dbReference type="GO" id="GO:0016491">
    <property type="term" value="F:oxidoreductase activity"/>
    <property type="evidence" value="ECO:0007669"/>
    <property type="project" value="UniProtKB-KW"/>
</dbReference>
<feature type="domain" description="Gfo/Idh/MocA-like oxidoreductase N-terminal" evidence="3">
    <location>
        <begin position="2"/>
        <end position="117"/>
    </location>
</feature>
<dbReference type="Gene3D" id="3.40.50.720">
    <property type="entry name" value="NAD(P)-binding Rossmann-like Domain"/>
    <property type="match status" value="1"/>
</dbReference>
<dbReference type="RefSeq" id="WP_055143854.1">
    <property type="nucleotide sequence ID" value="NZ_JXSZ01000005.1"/>
</dbReference>
<dbReference type="Gene3D" id="3.30.360.10">
    <property type="entry name" value="Dihydrodipicolinate Reductase, domain 2"/>
    <property type="match status" value="1"/>
</dbReference>
<evidence type="ECO:0000259" key="4">
    <source>
        <dbReference type="Pfam" id="PF02894"/>
    </source>
</evidence>
<dbReference type="PANTHER" id="PTHR43708:SF5">
    <property type="entry name" value="CONSERVED EXPRESSED OXIDOREDUCTASE (EUROFUNG)-RELATED"/>
    <property type="match status" value="1"/>
</dbReference>
<dbReference type="SUPFAM" id="SSF51735">
    <property type="entry name" value="NAD(P)-binding Rossmann-fold domains"/>
    <property type="match status" value="1"/>
</dbReference>
<reference evidence="5 6" key="1">
    <citation type="submission" date="2015-07" db="EMBL/GenBank/DDBJ databases">
        <title>The draft genome sequence of Leadbetterella sp. JN14-9.</title>
        <authorList>
            <person name="Liu Y."/>
            <person name="Du J."/>
            <person name="Shao Z."/>
        </authorList>
    </citation>
    <scope>NUCLEOTIDE SEQUENCE [LARGE SCALE GENOMIC DNA]</scope>
    <source>
        <strain evidence="5 6">JN14-9</strain>
    </source>
</reference>
<dbReference type="Proteomes" id="UP000050454">
    <property type="component" value="Unassembled WGS sequence"/>
</dbReference>
<evidence type="ECO:0000256" key="2">
    <source>
        <dbReference type="ARBA" id="ARBA00023002"/>
    </source>
</evidence>
<dbReference type="Pfam" id="PF01408">
    <property type="entry name" value="GFO_IDH_MocA"/>
    <property type="match status" value="1"/>
</dbReference>
<dbReference type="STRING" id="1605367.AFM12_03220"/>
<dbReference type="EMBL" id="LGTQ01000005">
    <property type="protein sequence ID" value="KPM49620.1"/>
    <property type="molecule type" value="Genomic_DNA"/>
</dbReference>
<dbReference type="OrthoDB" id="9815825at2"/>
<keyword evidence="6" id="KW-1185">Reference proteome</keyword>
<dbReference type="SUPFAM" id="SSF55347">
    <property type="entry name" value="Glyceraldehyde-3-phosphate dehydrogenase-like, C-terminal domain"/>
    <property type="match status" value="1"/>
</dbReference>
<accession>A0A0N8HAA4</accession>
<organism evidence="5 6">
    <name type="scientific">Jiulongibacter sediminis</name>
    <dbReference type="NCBI Taxonomy" id="1605367"/>
    <lineage>
        <taxon>Bacteria</taxon>
        <taxon>Pseudomonadati</taxon>
        <taxon>Bacteroidota</taxon>
        <taxon>Cytophagia</taxon>
        <taxon>Cytophagales</taxon>
        <taxon>Leadbetterellaceae</taxon>
        <taxon>Jiulongibacter</taxon>
    </lineage>
</organism>
<protein>
    <submittedName>
        <fullName evidence="5">Oxidoreductase</fullName>
    </submittedName>
</protein>
<dbReference type="PANTHER" id="PTHR43708">
    <property type="entry name" value="CONSERVED EXPRESSED OXIDOREDUCTASE (EUROFUNG)"/>
    <property type="match status" value="1"/>
</dbReference>
<sequence length="336" mass="37540">MITVGLVGFGLSGRWLQAPFFVLNQNYKLKSIVTSRPIDDPLFEGTNAAASIDELIADEEINLISICTPSSTHFDYAKRSLEAGKHVLVEKPMTATYEEAQELIKISKKAGRALMVYQNRRFDGDFMTAQRVIQSGVLGDVHTYEARWHRYNPILNPKPWKEVVAPANGIIYDLGAHLIDQAIYLFGKPKAVEGEVFTQREGSSIDDAFNMSMDYGKLKVKLSSSLMIKDFEPRYSIHGTKGSFIKYGLDPQEDHLKAGYLPGMQGFGIEDKENDGKLTTNLAGLEMKATVSTFAGNWMHLYDNLADVILNNAEQIIKPEEVAEQIRVIESVKRGN</sequence>
<dbReference type="Pfam" id="PF02894">
    <property type="entry name" value="GFO_IDH_MocA_C"/>
    <property type="match status" value="1"/>
</dbReference>
<name>A0A0N8HAA4_9BACT</name>
<dbReference type="AlphaFoldDB" id="A0A0N8HAA4"/>